<dbReference type="PANTHER" id="PTHR21831:SF2">
    <property type="entry name" value="MICROTUBULE-ASSOCIATED PROTEIN 10"/>
    <property type="match status" value="1"/>
</dbReference>
<proteinExistence type="predicted"/>
<dbReference type="GO" id="GO:0031122">
    <property type="term" value="P:cytoplasmic microtubule organization"/>
    <property type="evidence" value="ECO:0007669"/>
    <property type="project" value="TreeGrafter"/>
</dbReference>
<dbReference type="EMBL" id="WSZM01000079">
    <property type="protein sequence ID" value="KAF4043965.1"/>
    <property type="molecule type" value="Genomic_DNA"/>
</dbReference>
<dbReference type="EMBL" id="JAACNO010002339">
    <property type="protein sequence ID" value="KAF4134047.1"/>
    <property type="molecule type" value="Genomic_DNA"/>
</dbReference>
<organism evidence="2 4">
    <name type="scientific">Phytophthora infestans</name>
    <name type="common">Potato late blight agent</name>
    <name type="synonym">Botrytis infestans</name>
    <dbReference type="NCBI Taxonomy" id="4787"/>
    <lineage>
        <taxon>Eukaryota</taxon>
        <taxon>Sar</taxon>
        <taxon>Stramenopiles</taxon>
        <taxon>Oomycota</taxon>
        <taxon>Peronosporomycetes</taxon>
        <taxon>Peronosporales</taxon>
        <taxon>Peronosporaceae</taxon>
        <taxon>Phytophthora</taxon>
    </lineage>
</organism>
<evidence type="ECO:0000313" key="2">
    <source>
        <dbReference type="EMBL" id="KAF4043965.1"/>
    </source>
</evidence>
<dbReference type="Proteomes" id="UP000602510">
    <property type="component" value="Unassembled WGS sequence"/>
</dbReference>
<dbReference type="InterPro" id="IPR039302">
    <property type="entry name" value="MAP10"/>
</dbReference>
<comment type="caution">
    <text evidence="2">The sequence shown here is derived from an EMBL/GenBank/DDBJ whole genome shotgun (WGS) entry which is preliminary data.</text>
</comment>
<sequence length="372" mass="40744">MKDGDFAEVDAMVSVESCGSPSLPTHGGACLLFSIQFYVDRVTLNQALASSSPSIPLLLAFQLLQYEIVVFDDALACQEVSTTQTEPAVTRLCHGKSCLFEVDPDELAQELQRDVETPLTLLVLAKEHGRARLRAFAAVPLHLDIGLLDEDELRGSRLLRICEWASHSGTWELRDHHNVAVGSVTGAVTLSCLGKALAPHLTQALGVQVNKSQQASSFVEKEKPLTTENEDENELKENHTTATDTNREKVDKVDIEVEVQDSSVQCDEEMLVGDAAESNSALLSLRNSSNEGGGTGNGELAKTKTKNSCIDQYTLYYKRSSASKDAMNPRRIVHRCRSSNSQRSIPVDTFKGELLFPRELPPPLFFKKGAKS</sequence>
<dbReference type="GO" id="GO:0051256">
    <property type="term" value="P:mitotic spindle midzone assembly"/>
    <property type="evidence" value="ECO:0007669"/>
    <property type="project" value="TreeGrafter"/>
</dbReference>
<feature type="region of interest" description="Disordered" evidence="1">
    <location>
        <begin position="216"/>
        <end position="246"/>
    </location>
</feature>
<accession>A0A833TD01</accession>
<feature type="compositionally biased region" description="Basic and acidic residues" evidence="1">
    <location>
        <begin position="235"/>
        <end position="246"/>
    </location>
</feature>
<dbReference type="GO" id="GO:0030496">
    <property type="term" value="C:midbody"/>
    <property type="evidence" value="ECO:0007669"/>
    <property type="project" value="TreeGrafter"/>
</dbReference>
<dbReference type="Proteomes" id="UP000704712">
    <property type="component" value="Unassembled WGS sequence"/>
</dbReference>
<dbReference type="GO" id="GO:0032467">
    <property type="term" value="P:positive regulation of cytokinesis"/>
    <property type="evidence" value="ECO:0007669"/>
    <property type="project" value="TreeGrafter"/>
</dbReference>
<dbReference type="GO" id="GO:0005813">
    <property type="term" value="C:centrosome"/>
    <property type="evidence" value="ECO:0007669"/>
    <property type="project" value="TreeGrafter"/>
</dbReference>
<dbReference type="AlphaFoldDB" id="A0A833TD01"/>
<dbReference type="GO" id="GO:0005881">
    <property type="term" value="C:cytoplasmic microtubule"/>
    <property type="evidence" value="ECO:0007669"/>
    <property type="project" value="TreeGrafter"/>
</dbReference>
<dbReference type="GO" id="GO:1990023">
    <property type="term" value="C:mitotic spindle midzone"/>
    <property type="evidence" value="ECO:0007669"/>
    <property type="project" value="TreeGrafter"/>
</dbReference>
<evidence type="ECO:0000313" key="3">
    <source>
        <dbReference type="EMBL" id="KAF4134047.1"/>
    </source>
</evidence>
<reference evidence="2" key="1">
    <citation type="submission" date="2020-04" db="EMBL/GenBank/DDBJ databases">
        <title>Hybrid Assembly of Korean Phytophthora infestans isolates.</title>
        <authorList>
            <person name="Prokchorchik M."/>
            <person name="Lee Y."/>
            <person name="Seo J."/>
            <person name="Cho J.-H."/>
            <person name="Park Y.-E."/>
            <person name="Jang D.-C."/>
            <person name="Im J.-S."/>
            <person name="Choi J.-G."/>
            <person name="Park H.-J."/>
            <person name="Lee G.-B."/>
            <person name="Lee Y.-G."/>
            <person name="Hong S.-Y."/>
            <person name="Cho K."/>
            <person name="Sohn K.H."/>
        </authorList>
    </citation>
    <scope>NUCLEOTIDE SEQUENCE</scope>
    <source>
        <strain evidence="2">KR_1_A1</strain>
        <strain evidence="3">KR_2_A2</strain>
    </source>
</reference>
<keyword evidence="4" id="KW-1185">Reference proteome</keyword>
<dbReference type="PANTHER" id="PTHR21831">
    <property type="entry name" value="MICROTUBULE-ASSOCIATED PROTEIN 10"/>
    <property type="match status" value="1"/>
</dbReference>
<dbReference type="Pfam" id="PF14924">
    <property type="entry name" value="MAP10_N"/>
    <property type="match status" value="1"/>
</dbReference>
<gene>
    <name evidence="2" type="ORF">GN244_ATG03840</name>
    <name evidence="3" type="ORF">GN958_ATG16729</name>
</gene>
<evidence type="ECO:0000313" key="4">
    <source>
        <dbReference type="Proteomes" id="UP000602510"/>
    </source>
</evidence>
<protein>
    <submittedName>
        <fullName evidence="2">Uncharacterized protein</fullName>
    </submittedName>
</protein>
<evidence type="ECO:0000256" key="1">
    <source>
        <dbReference type="SAM" id="MobiDB-lite"/>
    </source>
</evidence>
<dbReference type="GO" id="GO:0008017">
    <property type="term" value="F:microtubule binding"/>
    <property type="evidence" value="ECO:0007669"/>
    <property type="project" value="InterPro"/>
</dbReference>
<name>A0A833TD01_PHYIN</name>
<dbReference type="GO" id="GO:0097431">
    <property type="term" value="C:mitotic spindle pole"/>
    <property type="evidence" value="ECO:0007669"/>
    <property type="project" value="TreeGrafter"/>
</dbReference>